<evidence type="ECO:0000313" key="2">
    <source>
        <dbReference type="EMBL" id="CAD8804122.1"/>
    </source>
</evidence>
<dbReference type="PANTHER" id="PTHR32060:SF30">
    <property type="entry name" value="CARBOXY-TERMINAL PROCESSING PROTEASE CTPA"/>
    <property type="match status" value="1"/>
</dbReference>
<dbReference type="SUPFAM" id="SSF55550">
    <property type="entry name" value="SH2 domain"/>
    <property type="match status" value="1"/>
</dbReference>
<dbReference type="GO" id="GO:0004175">
    <property type="term" value="F:endopeptidase activity"/>
    <property type="evidence" value="ECO:0007669"/>
    <property type="project" value="TreeGrafter"/>
</dbReference>
<feature type="domain" description="PDZ" evidence="1">
    <location>
        <begin position="89"/>
        <end position="174"/>
    </location>
</feature>
<dbReference type="CDD" id="cd00173">
    <property type="entry name" value="SH2"/>
    <property type="match status" value="1"/>
</dbReference>
<dbReference type="Gene3D" id="2.30.42.10">
    <property type="match status" value="1"/>
</dbReference>
<dbReference type="PANTHER" id="PTHR32060">
    <property type="entry name" value="TAIL-SPECIFIC PROTEASE"/>
    <property type="match status" value="1"/>
</dbReference>
<dbReference type="SMART" id="SM00228">
    <property type="entry name" value="PDZ"/>
    <property type="match status" value="1"/>
</dbReference>
<name>A0A7S0Z1H0_9CRYP</name>
<dbReference type="PROSITE" id="PS50106">
    <property type="entry name" value="PDZ"/>
    <property type="match status" value="1"/>
</dbReference>
<sequence length="500" mass="56221">MAGAGGGNQEDAMAELKKMFKADNKVKERVVKGSNLWQKKFVTVTGERIAKVDRVAAQMAKFIVQLREGGVPLHHTVCVSEYLKWTRSLCDLADSYVSSEPVGVGLVFAVDRESTAVVDRIEVGSPASATPIRVGDQLVKIDGKDFFRSDYLDMAQAYLGRTGTTVSLQFKRPDQPHPIVATMRRSRAGMPPVECDLHPTKIVERVRFMEKSLVQLRFQLEEWGDKDPTVRITELIWHRSVVESELVSLHHRCLKLSRDLGLAVSVGKTLQTLEYDRKHVIRDPFAQMVWAGYFGSAPCCKLRDFLAAVQNELRNLGFSLLHATESAFLAKLMGTTMEDCVSQYDVQSLVDRWNPPPRWPEVESFPWDQRGHGLMDAYYLARENLLKDPDELALPDWFHAFTPNQEVCHLLSTADPGTFAVSYSIDPGDFVIRWISQGRQTKSAKVYVTRGGYAWRADGKIVYPTLQGMLREVSLFLNKGMLLPTQRSPIAGELLSADDD</sequence>
<dbReference type="GO" id="GO:0007165">
    <property type="term" value="P:signal transduction"/>
    <property type="evidence" value="ECO:0007669"/>
    <property type="project" value="TreeGrafter"/>
</dbReference>
<dbReference type="Gene3D" id="3.30.505.10">
    <property type="entry name" value="SH2 domain"/>
    <property type="match status" value="1"/>
</dbReference>
<dbReference type="InterPro" id="IPR036034">
    <property type="entry name" value="PDZ_sf"/>
</dbReference>
<dbReference type="InterPro" id="IPR001478">
    <property type="entry name" value="PDZ"/>
</dbReference>
<reference evidence="2" key="1">
    <citation type="submission" date="2021-01" db="EMBL/GenBank/DDBJ databases">
        <authorList>
            <person name="Corre E."/>
            <person name="Pelletier E."/>
            <person name="Niang G."/>
            <person name="Scheremetjew M."/>
            <person name="Finn R."/>
            <person name="Kale V."/>
            <person name="Holt S."/>
            <person name="Cochrane G."/>
            <person name="Meng A."/>
            <person name="Brown T."/>
            <person name="Cohen L."/>
        </authorList>
    </citation>
    <scope>NUCLEOTIDE SEQUENCE</scope>
    <source>
        <strain evidence="2">CCMP443</strain>
    </source>
</reference>
<dbReference type="AlphaFoldDB" id="A0A7S0Z1H0"/>
<protein>
    <recommendedName>
        <fullName evidence="1">PDZ domain-containing protein</fullName>
    </recommendedName>
</protein>
<organism evidence="2">
    <name type="scientific">Hemiselmis tepida</name>
    <dbReference type="NCBI Taxonomy" id="464990"/>
    <lineage>
        <taxon>Eukaryota</taxon>
        <taxon>Cryptophyceae</taxon>
        <taxon>Cryptomonadales</taxon>
        <taxon>Hemiselmidaceae</taxon>
        <taxon>Hemiselmis</taxon>
    </lineage>
</organism>
<proteinExistence type="predicted"/>
<dbReference type="SUPFAM" id="SSF50156">
    <property type="entry name" value="PDZ domain-like"/>
    <property type="match status" value="1"/>
</dbReference>
<dbReference type="EMBL" id="HBFN01030752">
    <property type="protein sequence ID" value="CAD8804122.1"/>
    <property type="molecule type" value="Transcribed_RNA"/>
</dbReference>
<evidence type="ECO:0000259" key="1">
    <source>
        <dbReference type="PROSITE" id="PS50106"/>
    </source>
</evidence>
<accession>A0A7S0Z1H0</accession>
<dbReference type="Pfam" id="PF00595">
    <property type="entry name" value="PDZ"/>
    <property type="match status" value="1"/>
</dbReference>
<dbReference type="InterPro" id="IPR036860">
    <property type="entry name" value="SH2_dom_sf"/>
</dbReference>
<gene>
    <name evidence="2" type="ORF">HTEP1355_LOCUS17800</name>
</gene>